<gene>
    <name evidence="2" type="ORF">ACFYXI_08855</name>
</gene>
<keyword evidence="1" id="KW-0472">Membrane</keyword>
<dbReference type="RefSeq" id="WP_218001641.1">
    <property type="nucleotide sequence ID" value="NZ_BBYJ01000005.1"/>
</dbReference>
<feature type="transmembrane region" description="Helical" evidence="1">
    <location>
        <begin position="191"/>
        <end position="215"/>
    </location>
</feature>
<comment type="caution">
    <text evidence="2">The sequence shown here is derived from an EMBL/GenBank/DDBJ whole genome shotgun (WGS) entry which is preliminary data.</text>
</comment>
<reference evidence="2 3" key="1">
    <citation type="submission" date="2024-10" db="EMBL/GenBank/DDBJ databases">
        <title>The Natural Products Discovery Center: Release of the First 8490 Sequenced Strains for Exploring Actinobacteria Biosynthetic Diversity.</title>
        <authorList>
            <person name="Kalkreuter E."/>
            <person name="Kautsar S.A."/>
            <person name="Yang D."/>
            <person name="Bader C.D."/>
            <person name="Teijaro C.N."/>
            <person name="Fluegel L."/>
            <person name="Davis C.M."/>
            <person name="Simpson J.R."/>
            <person name="Lauterbach L."/>
            <person name="Steele A.D."/>
            <person name="Gui C."/>
            <person name="Meng S."/>
            <person name="Li G."/>
            <person name="Viehrig K."/>
            <person name="Ye F."/>
            <person name="Su P."/>
            <person name="Kiefer A.F."/>
            <person name="Nichols A."/>
            <person name="Cepeda A.J."/>
            <person name="Yan W."/>
            <person name="Fan B."/>
            <person name="Jiang Y."/>
            <person name="Adhikari A."/>
            <person name="Zheng C.-J."/>
            <person name="Schuster L."/>
            <person name="Cowan T.M."/>
            <person name="Smanski M.J."/>
            <person name="Chevrette M.G."/>
            <person name="De Carvalho L.P.S."/>
            <person name="Shen B."/>
        </authorList>
    </citation>
    <scope>NUCLEOTIDE SEQUENCE [LARGE SCALE GENOMIC DNA]</scope>
    <source>
        <strain evidence="2 3">NPDC002173</strain>
    </source>
</reference>
<keyword evidence="1" id="KW-1133">Transmembrane helix</keyword>
<dbReference type="InterPro" id="IPR010390">
    <property type="entry name" value="ABC-2_transporter-like"/>
</dbReference>
<evidence type="ECO:0000256" key="1">
    <source>
        <dbReference type="SAM" id="Phobius"/>
    </source>
</evidence>
<sequence>MAEVVRALRLYWRLQRAAMRGALQYRLNLVIGIAAGVAYQGSGFAFVWVVMHTFPAVGGWSLREIAFLYGMRLTAHALYVLPFSSLIGLDWLVREGELDRVLLRPLNPLVQIMAKRLGVGQLGDLLAGLVLLVVALPPLGPASILFCLAAVVGGALVEAAVSLALASLALRTWNTLGVRAFADDLFSKFGSYPMSVFGGAAQWALTFVLPVAFVAYVPASVLLDRTGELNVPAPVAYGSPLLGVALFALAYRIWSRQLRHYQSTGT</sequence>
<dbReference type="EMBL" id="JBIASD010000004">
    <property type="protein sequence ID" value="MFF3665692.1"/>
    <property type="molecule type" value="Genomic_DNA"/>
</dbReference>
<feature type="transmembrane region" description="Helical" evidence="1">
    <location>
        <begin position="29"/>
        <end position="51"/>
    </location>
</feature>
<protein>
    <submittedName>
        <fullName evidence="2">ABC transporter permease</fullName>
    </submittedName>
</protein>
<proteinExistence type="predicted"/>
<keyword evidence="3" id="KW-1185">Reference proteome</keyword>
<evidence type="ECO:0000313" key="2">
    <source>
        <dbReference type="EMBL" id="MFF3665692.1"/>
    </source>
</evidence>
<feature type="transmembrane region" description="Helical" evidence="1">
    <location>
        <begin position="71"/>
        <end position="93"/>
    </location>
</feature>
<accession>A0ABW6SL64</accession>
<organism evidence="2 3">
    <name type="scientific">Microtetraspora malaysiensis</name>
    <dbReference type="NCBI Taxonomy" id="161358"/>
    <lineage>
        <taxon>Bacteria</taxon>
        <taxon>Bacillati</taxon>
        <taxon>Actinomycetota</taxon>
        <taxon>Actinomycetes</taxon>
        <taxon>Streptosporangiales</taxon>
        <taxon>Streptosporangiaceae</taxon>
        <taxon>Microtetraspora</taxon>
    </lineage>
</organism>
<keyword evidence="1" id="KW-0812">Transmembrane</keyword>
<dbReference type="PANTHER" id="PTHR36833">
    <property type="entry name" value="SLR0610 PROTEIN-RELATED"/>
    <property type="match status" value="1"/>
</dbReference>
<evidence type="ECO:0000313" key="3">
    <source>
        <dbReference type="Proteomes" id="UP001602013"/>
    </source>
</evidence>
<dbReference type="Pfam" id="PF06182">
    <property type="entry name" value="ABC2_membrane_6"/>
    <property type="match status" value="1"/>
</dbReference>
<feature type="transmembrane region" description="Helical" evidence="1">
    <location>
        <begin position="235"/>
        <end position="254"/>
    </location>
</feature>
<dbReference type="Proteomes" id="UP001602013">
    <property type="component" value="Unassembled WGS sequence"/>
</dbReference>
<feature type="transmembrane region" description="Helical" evidence="1">
    <location>
        <begin position="114"/>
        <end position="136"/>
    </location>
</feature>
<feature type="transmembrane region" description="Helical" evidence="1">
    <location>
        <begin position="142"/>
        <end position="170"/>
    </location>
</feature>
<name>A0ABW6SL64_9ACTN</name>
<dbReference type="PANTHER" id="PTHR36833:SF1">
    <property type="entry name" value="INTEGRAL MEMBRANE TRANSPORT PROTEIN"/>
    <property type="match status" value="1"/>
</dbReference>